<dbReference type="AlphaFoldDB" id="A0A2N0Z6L7"/>
<organism evidence="2 3">
    <name type="scientific">Niallia nealsonii</name>
    <dbReference type="NCBI Taxonomy" id="115979"/>
    <lineage>
        <taxon>Bacteria</taxon>
        <taxon>Bacillati</taxon>
        <taxon>Bacillota</taxon>
        <taxon>Bacilli</taxon>
        <taxon>Bacillales</taxon>
        <taxon>Bacillaceae</taxon>
        <taxon>Niallia</taxon>
    </lineage>
</organism>
<feature type="compositionally biased region" description="Polar residues" evidence="1">
    <location>
        <begin position="523"/>
        <end position="554"/>
    </location>
</feature>
<keyword evidence="3" id="KW-1185">Reference proteome</keyword>
<proteinExistence type="predicted"/>
<evidence type="ECO:0000313" key="3">
    <source>
        <dbReference type="Proteomes" id="UP000233375"/>
    </source>
</evidence>
<protein>
    <submittedName>
        <fullName evidence="2">Uncharacterized protein</fullName>
    </submittedName>
</protein>
<feature type="region of interest" description="Disordered" evidence="1">
    <location>
        <begin position="514"/>
        <end position="594"/>
    </location>
</feature>
<comment type="caution">
    <text evidence="2">The sequence shown here is derived from an EMBL/GenBank/DDBJ whole genome shotgun (WGS) entry which is preliminary data.</text>
</comment>
<accession>A0A2N0Z6L7</accession>
<evidence type="ECO:0000256" key="1">
    <source>
        <dbReference type="SAM" id="MobiDB-lite"/>
    </source>
</evidence>
<dbReference type="Proteomes" id="UP000233375">
    <property type="component" value="Unassembled WGS sequence"/>
</dbReference>
<dbReference type="RefSeq" id="WP_157827528.1">
    <property type="nucleotide sequence ID" value="NZ_PISE01000006.1"/>
</dbReference>
<feature type="compositionally biased region" description="Polar residues" evidence="1">
    <location>
        <begin position="566"/>
        <end position="585"/>
    </location>
</feature>
<gene>
    <name evidence="2" type="ORF">CWS01_02585</name>
</gene>
<reference evidence="2 3" key="1">
    <citation type="journal article" date="2003" name="Int. J. Syst. Evol. Microbiol.">
        <title>Bacillus nealsonii sp. nov., isolated from a spacecraft-assembly facility, whose spores are gamma-radiation resistant.</title>
        <authorList>
            <person name="Venkateswaran K."/>
            <person name="Kempf M."/>
            <person name="Chen F."/>
            <person name="Satomi M."/>
            <person name="Nicholson W."/>
            <person name="Kern R."/>
        </authorList>
    </citation>
    <scope>NUCLEOTIDE SEQUENCE [LARGE SCALE GENOMIC DNA]</scope>
    <source>
        <strain evidence="2 3">FO-92</strain>
    </source>
</reference>
<sequence length="594" mass="65086">MKIGEFGLISKSSAQTESTKLTVSSNRFNALFQSLAKSGATSVKVSEDTNDTVPSKTGLQTLLKVLTNNDVTKLESFSSTADSEGEKADPINILHTILNDGDTNSDLNENTLHQMAEKVEKAFSKVEKQLFNFIQSFNFDAPTENMFAETPLPKLVDTLKGIQLAGKETSLLQNEKEVIETVEAVTNLVSQLIKQSSSVVGSNVDNDNISDLTDTEDSLTVADSIIQDFNRPNDEKEGYIDGTKLDKNNGLMIDIANEKVQPGIVTDSAFETKKKTQQTVSQKANDLTASDFSTGKTEQTKEETANVLTENNERLLKNGKIISEDKIIHDPFSLSNDELKNRGKKASLVNQEKINTATDENNKVSPSSQLEKFEEIPNIVDENIPDFQFGKESNKTNSELLSFLQIGNRISPQMTTIESTGKSADSDVEIIESKNKSTIQSKSGKASEINTNIFSTSFLEETVLREKIIPIDKMVEQFEKVLDFESSQGQIPIDHDSAAINTTSLEEIDLNGRKQPIAKGQTGLPNQMSNQGEEKNTNNLFSSISSEETGNNSGIPMGQFNRKATEQSIPVRQAASISQGTNQLVQEKEGNAAD</sequence>
<feature type="non-terminal residue" evidence="2">
    <location>
        <position position="594"/>
    </location>
</feature>
<dbReference type="EMBL" id="PISE01000006">
    <property type="protein sequence ID" value="PKG25166.1"/>
    <property type="molecule type" value="Genomic_DNA"/>
</dbReference>
<name>A0A2N0Z6L7_9BACI</name>
<evidence type="ECO:0000313" key="2">
    <source>
        <dbReference type="EMBL" id="PKG25166.1"/>
    </source>
</evidence>